<protein>
    <submittedName>
        <fullName evidence="2">Uncharacterized protein</fullName>
    </submittedName>
</protein>
<organism evidence="2 3">
    <name type="scientific">Aeromicrobium camelliae</name>
    <dbReference type="NCBI Taxonomy" id="1538144"/>
    <lineage>
        <taxon>Bacteria</taxon>
        <taxon>Bacillati</taxon>
        <taxon>Actinomycetota</taxon>
        <taxon>Actinomycetes</taxon>
        <taxon>Propionibacteriales</taxon>
        <taxon>Nocardioidaceae</taxon>
        <taxon>Aeromicrobium</taxon>
    </lineage>
</organism>
<feature type="region of interest" description="Disordered" evidence="1">
    <location>
        <begin position="84"/>
        <end position="104"/>
    </location>
</feature>
<dbReference type="Proteomes" id="UP000275225">
    <property type="component" value="Unassembled WGS sequence"/>
</dbReference>
<evidence type="ECO:0000313" key="3">
    <source>
        <dbReference type="Proteomes" id="UP000275225"/>
    </source>
</evidence>
<dbReference type="OrthoDB" id="7252896at2"/>
<evidence type="ECO:0000256" key="1">
    <source>
        <dbReference type="SAM" id="MobiDB-lite"/>
    </source>
</evidence>
<dbReference type="AlphaFoldDB" id="A0A3N6WRJ0"/>
<comment type="caution">
    <text evidence="2">The sequence shown here is derived from an EMBL/GenBank/DDBJ whole genome shotgun (WGS) entry which is preliminary data.</text>
</comment>
<gene>
    <name evidence="2" type="ORF">EHW97_00905</name>
</gene>
<dbReference type="EMBL" id="RQJX01000001">
    <property type="protein sequence ID" value="RQN10086.1"/>
    <property type="molecule type" value="Genomic_DNA"/>
</dbReference>
<dbReference type="RefSeq" id="WP_124235282.1">
    <property type="nucleotide sequence ID" value="NZ_JBHUFI010000007.1"/>
</dbReference>
<keyword evidence="3" id="KW-1185">Reference proteome</keyword>
<name>A0A3N6WRJ0_9ACTN</name>
<evidence type="ECO:0000313" key="2">
    <source>
        <dbReference type="EMBL" id="RQN10086.1"/>
    </source>
</evidence>
<accession>A0A3N6WRJ0</accession>
<reference evidence="2 3" key="1">
    <citation type="submission" date="2018-11" db="EMBL/GenBank/DDBJ databases">
        <authorList>
            <person name="Li F."/>
        </authorList>
    </citation>
    <scope>NUCLEOTIDE SEQUENCE [LARGE SCALE GENOMIC DNA]</scope>
    <source>
        <strain evidence="2 3">YS17T</strain>
    </source>
</reference>
<proteinExistence type="predicted"/>
<sequence>MEFIATAARDATLTDALRERVQLMIDGYREVAAAHRTDDEQLPVDDVARLMAALDQGVSKLTLGGISALDGPLLRAGLRRLVDPRGAADEPPSEHDGSAELPEVARVRQLILDSDDS</sequence>